<evidence type="ECO:0000259" key="2">
    <source>
        <dbReference type="Pfam" id="PF02517"/>
    </source>
</evidence>
<keyword evidence="1" id="KW-1133">Transmembrane helix</keyword>
<dbReference type="Pfam" id="PF02517">
    <property type="entry name" value="Rce1-like"/>
    <property type="match status" value="1"/>
</dbReference>
<comment type="caution">
    <text evidence="3">The sequence shown here is derived from an EMBL/GenBank/DDBJ whole genome shotgun (WGS) entry which is preliminary data.</text>
</comment>
<dbReference type="EC" id="3.4.-.-" evidence="3"/>
<evidence type="ECO:0000313" key="4">
    <source>
        <dbReference type="Proteomes" id="UP001596549"/>
    </source>
</evidence>
<protein>
    <submittedName>
        <fullName evidence="3">CPBP family intramembrane glutamic endopeptidase</fullName>
        <ecNumber evidence="3">3.4.-.-</ecNumber>
    </submittedName>
</protein>
<feature type="transmembrane region" description="Helical" evidence="1">
    <location>
        <begin position="87"/>
        <end position="106"/>
    </location>
</feature>
<name>A0ABW2NL71_9BACL</name>
<feature type="transmembrane region" description="Helical" evidence="1">
    <location>
        <begin position="141"/>
        <end position="157"/>
    </location>
</feature>
<dbReference type="RefSeq" id="WP_379747550.1">
    <property type="nucleotide sequence ID" value="NZ_JBHTCP010000011.1"/>
</dbReference>
<organism evidence="3 4">
    <name type="scientific">Fictibacillus iocasae</name>
    <dbReference type="NCBI Taxonomy" id="2715437"/>
    <lineage>
        <taxon>Bacteria</taxon>
        <taxon>Bacillati</taxon>
        <taxon>Bacillota</taxon>
        <taxon>Bacilli</taxon>
        <taxon>Bacillales</taxon>
        <taxon>Fictibacillaceae</taxon>
        <taxon>Fictibacillus</taxon>
    </lineage>
</organism>
<feature type="transmembrane region" description="Helical" evidence="1">
    <location>
        <begin position="48"/>
        <end position="66"/>
    </location>
</feature>
<feature type="domain" description="CAAX prenyl protease 2/Lysostaphin resistance protein A-like" evidence="2">
    <location>
        <begin position="95"/>
        <end position="176"/>
    </location>
</feature>
<proteinExistence type="predicted"/>
<keyword evidence="3" id="KW-0378">Hydrolase</keyword>
<feature type="transmembrane region" description="Helical" evidence="1">
    <location>
        <begin position="112"/>
        <end position="134"/>
    </location>
</feature>
<keyword evidence="4" id="KW-1185">Reference proteome</keyword>
<dbReference type="Proteomes" id="UP001596549">
    <property type="component" value="Unassembled WGS sequence"/>
</dbReference>
<evidence type="ECO:0000313" key="3">
    <source>
        <dbReference type="EMBL" id="MFC7371209.1"/>
    </source>
</evidence>
<reference evidence="4" key="1">
    <citation type="journal article" date="2019" name="Int. J. Syst. Evol. Microbiol.">
        <title>The Global Catalogue of Microorganisms (GCM) 10K type strain sequencing project: providing services to taxonomists for standard genome sequencing and annotation.</title>
        <authorList>
            <consortium name="The Broad Institute Genomics Platform"/>
            <consortium name="The Broad Institute Genome Sequencing Center for Infectious Disease"/>
            <person name="Wu L."/>
            <person name="Ma J."/>
        </authorList>
    </citation>
    <scope>NUCLEOTIDE SEQUENCE [LARGE SCALE GENOMIC DNA]</scope>
    <source>
        <strain evidence="4">NBRC 106396</strain>
    </source>
</reference>
<accession>A0ABW2NL71</accession>
<keyword evidence="1" id="KW-0812">Transmembrane</keyword>
<sequence>MNQRNVQHLTAKELIWNVYVSQLIFLAAAVLLSIFFELEQPWRVPQQDGLGFIPVVLASVACALFLSLAMKKRLVRDKWDDGGINEILFSSLSGWHIWLMAAVIAFCEEYLFRGALQPLIGITGSSLIFAFLHFRYVNKPYLLLFVVLLSLWLGVLYEYSGTIWMPFLFHFLFDAISGMLLAKESKKNTD</sequence>
<keyword evidence="1" id="KW-0472">Membrane</keyword>
<dbReference type="EMBL" id="JBHTCP010000011">
    <property type="protein sequence ID" value="MFC7371209.1"/>
    <property type="molecule type" value="Genomic_DNA"/>
</dbReference>
<gene>
    <name evidence="3" type="ORF">ACFQPF_05930</name>
</gene>
<dbReference type="GO" id="GO:0016787">
    <property type="term" value="F:hydrolase activity"/>
    <property type="evidence" value="ECO:0007669"/>
    <property type="project" value="UniProtKB-KW"/>
</dbReference>
<dbReference type="InterPro" id="IPR003675">
    <property type="entry name" value="Rce1/LyrA-like_dom"/>
</dbReference>
<evidence type="ECO:0000256" key="1">
    <source>
        <dbReference type="SAM" id="Phobius"/>
    </source>
</evidence>
<feature type="transmembrane region" description="Helical" evidence="1">
    <location>
        <begin position="14"/>
        <end position="36"/>
    </location>
</feature>